<accession>A0AB34GG00</accession>
<feature type="compositionally biased region" description="Basic and acidic residues" evidence="5">
    <location>
        <begin position="424"/>
        <end position="438"/>
    </location>
</feature>
<evidence type="ECO:0000259" key="6">
    <source>
        <dbReference type="PROSITE" id="PS51192"/>
    </source>
</evidence>
<keyword evidence="4" id="KW-0067">ATP-binding</keyword>
<dbReference type="SMART" id="SM00490">
    <property type="entry name" value="HELICc"/>
    <property type="match status" value="1"/>
</dbReference>
<dbReference type="PROSITE" id="PS51192">
    <property type="entry name" value="HELICASE_ATP_BIND_1"/>
    <property type="match status" value="1"/>
</dbReference>
<organism evidence="8 9">
    <name type="scientific">Eschrichtius robustus</name>
    <name type="common">California gray whale</name>
    <name type="synonym">Eschrichtius gibbosus</name>
    <dbReference type="NCBI Taxonomy" id="9764"/>
    <lineage>
        <taxon>Eukaryota</taxon>
        <taxon>Metazoa</taxon>
        <taxon>Chordata</taxon>
        <taxon>Craniata</taxon>
        <taxon>Vertebrata</taxon>
        <taxon>Euteleostomi</taxon>
        <taxon>Mammalia</taxon>
        <taxon>Eutheria</taxon>
        <taxon>Laurasiatheria</taxon>
        <taxon>Artiodactyla</taxon>
        <taxon>Whippomorpha</taxon>
        <taxon>Cetacea</taxon>
        <taxon>Mysticeti</taxon>
        <taxon>Eschrichtiidae</taxon>
        <taxon>Eschrichtius</taxon>
    </lineage>
</organism>
<evidence type="ECO:0000256" key="5">
    <source>
        <dbReference type="SAM" id="MobiDB-lite"/>
    </source>
</evidence>
<feature type="compositionally biased region" description="Polar residues" evidence="5">
    <location>
        <begin position="866"/>
        <end position="877"/>
    </location>
</feature>
<evidence type="ECO:0000256" key="2">
    <source>
        <dbReference type="ARBA" id="ARBA00022801"/>
    </source>
</evidence>
<feature type="compositionally biased region" description="Polar residues" evidence="5">
    <location>
        <begin position="676"/>
        <end position="687"/>
    </location>
</feature>
<dbReference type="SUPFAM" id="SSF52540">
    <property type="entry name" value="P-loop containing nucleoside triphosphate hydrolases"/>
    <property type="match status" value="1"/>
</dbReference>
<dbReference type="PANTHER" id="PTHR14025">
    <property type="entry name" value="FANCONI ANEMIA GROUP M FANCM FAMILY MEMBER"/>
    <property type="match status" value="1"/>
</dbReference>
<dbReference type="SMART" id="SM00891">
    <property type="entry name" value="ERCC4"/>
    <property type="match status" value="1"/>
</dbReference>
<proteinExistence type="predicted"/>
<feature type="compositionally biased region" description="Basic and acidic residues" evidence="5">
    <location>
        <begin position="856"/>
        <end position="865"/>
    </location>
</feature>
<dbReference type="GO" id="GO:0016787">
    <property type="term" value="F:hydrolase activity"/>
    <property type="evidence" value="ECO:0007669"/>
    <property type="project" value="UniProtKB-KW"/>
</dbReference>
<sequence>MSGRQRTLFQTWGSRVSRSTGAPSCSSGTERPQSPGISGASFPAAAQAAEAAEAAEAQPESDDDVLLVAVYEAERQLSLENGGFCTSAGALWIYPTNCPVRDYQLHIARTALFCNTLVCLPTGLGKTFIAAVVMYNFYRWFPSGKVVFMAPTKPLVTQQIEACYRVMGIPQSHMAEMTGDEDKKFCYSHPKLKKLEEVVVEHFKSWNAQKTSDKKCDETRVMIFSSFRDSVQEIAEMLLQHQPIIRVMTFVGHASGKSMKGFTQKEQLEVVKQFRSGGYNTLVSTCVGEEGLDIGEVDLIICFDAQKSPIRLVQRMGRTGRKRQGRIVVILAEGREERGECSYELEIKSYLQMEDVSSTSSAPRNEYNPFASGTFTSNKKSSFTKNINRGKSLSMTESDEECAENFKQIRIKPTEIASLKKKPSKELKKDQPKKENKEVVMGPLDTDGSSTAENIFQLVARKFLDDEAELSQEDAECVSSDENYESENEQDSSLLDFLNDETQLSQAINDTEMRAIYMKSVRSPLMNNQYKMVHKKHNNVNIFSQIPEQDETYLEDSFCVDEEESCKSQSSEEVCVDFNLITEDCFASRSKKYKTRRAVKLKQMKMRQNCASSKKKLFRIILPDDSSEEENDVNDKQESSTVINPSAVTKSEQQSHCLNLVPSGSSLQSRDHCNPVVNQSPNQRQQTPLNLKVTVSDVSDFKPQSRTKIESTSSSFTTVDSQKDCRKFPIQLKDTSALEDSGTSVAYCSNSRPHLAGTHASRRLPQEGQRTCILVDSREITSGSEVISSLRAVHGLQVEVCPLNGCDYIVSNRMVVERRSQSEMLSSINKNKLIDQIQYLQSMFERICVIVEKDREKTDDKREAQKQVTSSSLDWEI</sequence>
<dbReference type="GO" id="GO:0005524">
    <property type="term" value="F:ATP binding"/>
    <property type="evidence" value="ECO:0007669"/>
    <property type="project" value="UniProtKB-KW"/>
</dbReference>
<feature type="region of interest" description="Disordered" evidence="5">
    <location>
        <begin position="415"/>
        <end position="447"/>
    </location>
</feature>
<dbReference type="GO" id="GO:0036297">
    <property type="term" value="P:interstrand cross-link repair"/>
    <property type="evidence" value="ECO:0007669"/>
    <property type="project" value="TreeGrafter"/>
</dbReference>
<evidence type="ECO:0000313" key="8">
    <source>
        <dbReference type="EMBL" id="KAJ8778359.1"/>
    </source>
</evidence>
<keyword evidence="3" id="KW-0347">Helicase</keyword>
<dbReference type="SMART" id="SM00487">
    <property type="entry name" value="DEXDc"/>
    <property type="match status" value="1"/>
</dbReference>
<evidence type="ECO:0000256" key="4">
    <source>
        <dbReference type="ARBA" id="ARBA00022840"/>
    </source>
</evidence>
<comment type="caution">
    <text evidence="8">The sequence shown here is derived from an EMBL/GenBank/DDBJ whole genome shotgun (WGS) entry which is preliminary data.</text>
</comment>
<dbReference type="Proteomes" id="UP001159641">
    <property type="component" value="Unassembled WGS sequence"/>
</dbReference>
<dbReference type="GO" id="GO:0043138">
    <property type="term" value="F:3'-5' DNA helicase activity"/>
    <property type="evidence" value="ECO:0007669"/>
    <property type="project" value="TreeGrafter"/>
</dbReference>
<evidence type="ECO:0000313" key="9">
    <source>
        <dbReference type="Proteomes" id="UP001159641"/>
    </source>
</evidence>
<name>A0AB34GG00_ESCRO</name>
<keyword evidence="9" id="KW-1185">Reference proteome</keyword>
<dbReference type="Gene3D" id="3.40.50.300">
    <property type="entry name" value="P-loop containing nucleotide triphosphate hydrolases"/>
    <property type="match status" value="2"/>
</dbReference>
<evidence type="ECO:0000256" key="1">
    <source>
        <dbReference type="ARBA" id="ARBA00022741"/>
    </source>
</evidence>
<dbReference type="EMBL" id="JAIQCJ010002244">
    <property type="protein sequence ID" value="KAJ8778359.1"/>
    <property type="molecule type" value="Genomic_DNA"/>
</dbReference>
<feature type="compositionally biased region" description="Polar residues" evidence="5">
    <location>
        <begin position="639"/>
        <end position="668"/>
    </location>
</feature>
<dbReference type="GO" id="GO:0045003">
    <property type="term" value="P:double-strand break repair via synthesis-dependent strand annealing"/>
    <property type="evidence" value="ECO:0007669"/>
    <property type="project" value="TreeGrafter"/>
</dbReference>
<reference evidence="8 9" key="1">
    <citation type="submission" date="2022-11" db="EMBL/GenBank/DDBJ databases">
        <title>Whole genome sequence of Eschrichtius robustus ER-17-0199.</title>
        <authorList>
            <person name="Bruniche-Olsen A."/>
            <person name="Black A.N."/>
            <person name="Fields C.J."/>
            <person name="Walden K."/>
            <person name="Dewoody J.A."/>
        </authorList>
    </citation>
    <scope>NUCLEOTIDE SEQUENCE [LARGE SCALE GENOMIC DNA]</scope>
    <source>
        <strain evidence="8">ER-17-0199</strain>
        <tissue evidence="8">Blubber</tissue>
    </source>
</reference>
<dbReference type="InterPro" id="IPR027417">
    <property type="entry name" value="P-loop_NTPase"/>
</dbReference>
<dbReference type="Pfam" id="PF00271">
    <property type="entry name" value="Helicase_C"/>
    <property type="match status" value="1"/>
</dbReference>
<keyword evidence="1" id="KW-0547">Nucleotide-binding</keyword>
<dbReference type="InterPro" id="IPR006166">
    <property type="entry name" value="ERCC4_domain"/>
</dbReference>
<dbReference type="PROSITE" id="PS51194">
    <property type="entry name" value="HELICASE_CTER"/>
    <property type="match status" value="1"/>
</dbReference>
<dbReference type="CDD" id="cd18801">
    <property type="entry name" value="SF2_C_FANCM_Hef"/>
    <property type="match status" value="1"/>
</dbReference>
<dbReference type="GO" id="GO:0009378">
    <property type="term" value="F:four-way junction helicase activity"/>
    <property type="evidence" value="ECO:0007669"/>
    <property type="project" value="TreeGrafter"/>
</dbReference>
<feature type="region of interest" description="Disordered" evidence="5">
    <location>
        <begin position="856"/>
        <end position="877"/>
    </location>
</feature>
<dbReference type="Gene3D" id="3.40.50.10130">
    <property type="match status" value="1"/>
</dbReference>
<dbReference type="Pfam" id="PF02732">
    <property type="entry name" value="ERCC4"/>
    <property type="match status" value="1"/>
</dbReference>
<gene>
    <name evidence="8" type="ORF">J1605_013546</name>
</gene>
<evidence type="ECO:0000259" key="7">
    <source>
        <dbReference type="PROSITE" id="PS51194"/>
    </source>
</evidence>
<dbReference type="AlphaFoldDB" id="A0AB34GG00"/>
<feature type="region of interest" description="Disordered" evidence="5">
    <location>
        <begin position="1"/>
        <end position="44"/>
    </location>
</feature>
<protein>
    <recommendedName>
        <fullName evidence="10">Fanconi anemia group M protein</fullName>
    </recommendedName>
</protein>
<evidence type="ECO:0000256" key="3">
    <source>
        <dbReference type="ARBA" id="ARBA00022806"/>
    </source>
</evidence>
<dbReference type="SUPFAM" id="SSF52980">
    <property type="entry name" value="Restriction endonuclease-like"/>
    <property type="match status" value="1"/>
</dbReference>
<feature type="domain" description="Helicase ATP-binding" evidence="6">
    <location>
        <begin position="107"/>
        <end position="189"/>
    </location>
</feature>
<dbReference type="InterPro" id="IPR011335">
    <property type="entry name" value="Restrct_endonuc-II-like"/>
</dbReference>
<dbReference type="GO" id="GO:0004518">
    <property type="term" value="F:nuclease activity"/>
    <property type="evidence" value="ECO:0007669"/>
    <property type="project" value="InterPro"/>
</dbReference>
<dbReference type="InterPro" id="IPR014001">
    <property type="entry name" value="Helicase_ATP-bd"/>
</dbReference>
<feature type="region of interest" description="Disordered" evidence="5">
    <location>
        <begin position="622"/>
        <end position="687"/>
    </location>
</feature>
<dbReference type="GO" id="GO:0000400">
    <property type="term" value="F:four-way junction DNA binding"/>
    <property type="evidence" value="ECO:0007669"/>
    <property type="project" value="TreeGrafter"/>
</dbReference>
<keyword evidence="2" id="KW-0378">Hydrolase</keyword>
<feature type="compositionally biased region" description="Polar residues" evidence="5">
    <location>
        <begin position="1"/>
        <end position="36"/>
    </location>
</feature>
<dbReference type="PANTHER" id="PTHR14025:SF20">
    <property type="entry name" value="FANCONI ANEMIA GROUP M PROTEIN"/>
    <property type="match status" value="1"/>
</dbReference>
<dbReference type="InterPro" id="IPR001650">
    <property type="entry name" value="Helicase_C-like"/>
</dbReference>
<feature type="domain" description="Helicase C-terminal" evidence="7">
    <location>
        <begin position="194"/>
        <end position="367"/>
    </location>
</feature>
<evidence type="ECO:0008006" key="10">
    <source>
        <dbReference type="Google" id="ProtNLM"/>
    </source>
</evidence>